<evidence type="ECO:0000259" key="9">
    <source>
        <dbReference type="Pfam" id="PF01699"/>
    </source>
</evidence>
<dbReference type="RefSeq" id="XP_033537491.1">
    <property type="nucleotide sequence ID" value="XM_033680573.1"/>
</dbReference>
<dbReference type="GeneID" id="54421143"/>
<dbReference type="Pfam" id="PF01699">
    <property type="entry name" value="Na_Ca_ex"/>
    <property type="match status" value="2"/>
</dbReference>
<dbReference type="Gene3D" id="1.20.1420.30">
    <property type="entry name" value="NCX, central ion-binding region"/>
    <property type="match status" value="2"/>
</dbReference>
<dbReference type="Proteomes" id="UP000504638">
    <property type="component" value="Unplaced"/>
</dbReference>
<dbReference type="InterPro" id="IPR051359">
    <property type="entry name" value="CaCA_antiporter"/>
</dbReference>
<feature type="transmembrane region" description="Helical" evidence="8">
    <location>
        <begin position="893"/>
        <end position="913"/>
    </location>
</feature>
<evidence type="ECO:0000256" key="5">
    <source>
        <dbReference type="ARBA" id="ARBA00022989"/>
    </source>
</evidence>
<dbReference type="PANTHER" id="PTHR12266:SF0">
    <property type="entry name" value="MITOCHONDRIAL SODIUM_CALCIUM EXCHANGER PROTEIN"/>
    <property type="match status" value="1"/>
</dbReference>
<feature type="compositionally biased region" description="Polar residues" evidence="7">
    <location>
        <begin position="553"/>
        <end position="562"/>
    </location>
</feature>
<name>A0A6G1GD76_9PEZI</name>
<dbReference type="GO" id="GO:0006874">
    <property type="term" value="P:intracellular calcium ion homeostasis"/>
    <property type="evidence" value="ECO:0007669"/>
    <property type="project" value="TreeGrafter"/>
</dbReference>
<feature type="transmembrane region" description="Helical" evidence="8">
    <location>
        <begin position="830"/>
        <end position="850"/>
    </location>
</feature>
<feature type="compositionally biased region" description="Low complexity" evidence="7">
    <location>
        <begin position="490"/>
        <end position="513"/>
    </location>
</feature>
<keyword evidence="5 8" id="KW-1133">Transmembrane helix</keyword>
<evidence type="ECO:0000256" key="6">
    <source>
        <dbReference type="ARBA" id="ARBA00023136"/>
    </source>
</evidence>
<feature type="region of interest" description="Disordered" evidence="7">
    <location>
        <begin position="295"/>
        <end position="342"/>
    </location>
</feature>
<dbReference type="PANTHER" id="PTHR12266">
    <property type="entry name" value="NA+/CA2+ K+ INDEPENDENT EXCHANGER"/>
    <property type="match status" value="1"/>
</dbReference>
<feature type="compositionally biased region" description="Basic and acidic residues" evidence="7">
    <location>
        <begin position="316"/>
        <end position="334"/>
    </location>
</feature>
<feature type="transmembrane region" description="Helical" evidence="8">
    <location>
        <begin position="246"/>
        <end position="270"/>
    </location>
</feature>
<organism evidence="10">
    <name type="scientific">Eremomyces bilateralis CBS 781.70</name>
    <dbReference type="NCBI Taxonomy" id="1392243"/>
    <lineage>
        <taxon>Eukaryota</taxon>
        <taxon>Fungi</taxon>
        <taxon>Dikarya</taxon>
        <taxon>Ascomycota</taxon>
        <taxon>Pezizomycotina</taxon>
        <taxon>Dothideomycetes</taxon>
        <taxon>Dothideomycetes incertae sedis</taxon>
        <taxon>Eremomycetales</taxon>
        <taxon>Eremomycetaceae</taxon>
        <taxon>Eremomyces</taxon>
    </lineage>
</organism>
<dbReference type="OrthoDB" id="407410at2759"/>
<feature type="domain" description="Sodium/calcium exchanger membrane region" evidence="9">
    <location>
        <begin position="126"/>
        <end position="265"/>
    </location>
</feature>
<reference evidence="12" key="2">
    <citation type="submission" date="2020-04" db="EMBL/GenBank/DDBJ databases">
        <authorList>
            <consortium name="NCBI Genome Project"/>
        </authorList>
    </citation>
    <scope>NUCLEOTIDE SEQUENCE</scope>
    <source>
        <strain evidence="12">CBS 781.70</strain>
    </source>
</reference>
<reference evidence="10 12" key="1">
    <citation type="submission" date="2020-01" db="EMBL/GenBank/DDBJ databases">
        <authorList>
            <consortium name="DOE Joint Genome Institute"/>
            <person name="Haridas S."/>
            <person name="Albert R."/>
            <person name="Binder M."/>
            <person name="Bloem J."/>
            <person name="Labutti K."/>
            <person name="Salamov A."/>
            <person name="Andreopoulos B."/>
            <person name="Baker S.E."/>
            <person name="Barry K."/>
            <person name="Bills G."/>
            <person name="Bluhm B.H."/>
            <person name="Cannon C."/>
            <person name="Castanera R."/>
            <person name="Culley D.E."/>
            <person name="Daum C."/>
            <person name="Ezra D."/>
            <person name="Gonzalez J.B."/>
            <person name="Henrissat B."/>
            <person name="Kuo A."/>
            <person name="Liang C."/>
            <person name="Lipzen A."/>
            <person name="Lutzoni F."/>
            <person name="Magnuson J."/>
            <person name="Mondo S."/>
            <person name="Nolan M."/>
            <person name="Ohm R."/>
            <person name="Pangilinan J."/>
            <person name="Park H.-J."/>
            <person name="Ramirez L."/>
            <person name="Alfaro M."/>
            <person name="Sun H."/>
            <person name="Tritt A."/>
            <person name="Yoshinaga Y."/>
            <person name="Zwiers L.-H."/>
            <person name="Turgeon B.G."/>
            <person name="Goodwin S.B."/>
            <person name="Spatafora J.W."/>
            <person name="Crous P.W."/>
            <person name="Grigoriev I.V."/>
        </authorList>
    </citation>
    <scope>NUCLEOTIDE SEQUENCE</scope>
    <source>
        <strain evidence="10 12">CBS 781.70</strain>
    </source>
</reference>
<keyword evidence="3" id="KW-0813">Transport</keyword>
<evidence type="ECO:0000256" key="4">
    <source>
        <dbReference type="ARBA" id="ARBA00022692"/>
    </source>
</evidence>
<dbReference type="EMBL" id="ML975151">
    <property type="protein sequence ID" value="KAF1815860.1"/>
    <property type="molecule type" value="Genomic_DNA"/>
</dbReference>
<dbReference type="InterPro" id="IPR044880">
    <property type="entry name" value="NCX_ion-bd_dom_sf"/>
</dbReference>
<feature type="region of interest" description="Disordered" evidence="7">
    <location>
        <begin position="431"/>
        <end position="601"/>
    </location>
</feature>
<feature type="transmembrane region" description="Helical" evidence="8">
    <location>
        <begin position="925"/>
        <end position="949"/>
    </location>
</feature>
<evidence type="ECO:0000313" key="10">
    <source>
        <dbReference type="EMBL" id="KAF1815860.1"/>
    </source>
</evidence>
<feature type="transmembrane region" description="Helical" evidence="8">
    <location>
        <begin position="31"/>
        <end position="51"/>
    </location>
</feature>
<keyword evidence="4 8" id="KW-0812">Transmembrane</keyword>
<sequence length="1039" mass="113403">MTSFVTSRTPNSGGYGSSRLGRQRTYSARPFVWTLIIVSILISGSLLSAQVRRHDRNSNVRSPLLRRDIFATTEDLACHLVHKAEDQCAFVQQNCADEEAGLFSYLQLYYCRLPQAKPLAITIIVLWLGLLFSTIGIAASDFFCVNLSTISSILGMSESLAGVTLLAFGNGSPDVFSTFAAMSTNSGSLAVGELFGAAGFITAMVAGSMALVRPFRVNRKSFIRDVCFFLVSASFSLVFLWDGRLYLWECGVMVGFYIFYVAFVVTWHWWLGRRKKQRIRDVAARGQYASVDANGDVEPIEPYRDEDEGDTGTEQTPRHMAEDFPSLEADHEPGTLDEDDEEARERVLGRLSSNMRLIRPNTGRRPTGQNPIRPSLVGALEFRAVLSSLQKSRNIMNLPINLRRYSDDPTLNLGTQQDQLSFISDPAARSVHSLHADSGGNSRMAPSARPRAVSTNDAEDMSTDAIPRHGANLDFLSPHDAFNRVPESQASSSRRSSTAAPPSPSVSVSPATSLKADAHASPPRPKSTDFLMPPDASLGPPRVAPSGNHAEQHQSYGATHSKPSPKLVIPTGESGSSPATTFPPYTDNAASASSSRAPSIRLPPPSISSDYFSHVPDMALAAQLKPLSWWPYTVLPSPTELFSTLFPTLYSWGDKNIWERVLGIIAAPSVFLLTITLPVVENDKIVEDDDFREHSLPALSRRTTDGEWARKSTAAYRDDVTPGALSPLNAERQSVAAHRDRAGSYRPFQAPAELAASQQHYHERAFHPQNAFLSPSESRLLDSPMEMPSPILAAVEEEVWDRWLVIIQIFTAPFFVVLIVWANMDGTPAALLRPSLIALLISLVLLLFILKTTTPSRPPKWRKALCAVGFIVSVSWISTIAGEVVGVLKTVGVIFNISDAILGLTIFAVGNSLGDLVANITVARLGYPVMALSACFGGPMLNILLGIGLSGGYMTIGRASHTHEKHPDQSIRFKPYKLDVSRSLIVSGAALVVILVGLLIIVPLRGWKMDRWVGTFLIVLWVVSTAGNVIGEVFIFGME</sequence>
<keyword evidence="11" id="KW-1185">Reference proteome</keyword>
<reference evidence="12" key="3">
    <citation type="submission" date="2025-04" db="UniProtKB">
        <authorList>
            <consortium name="RefSeq"/>
        </authorList>
    </citation>
    <scope>IDENTIFICATION</scope>
    <source>
        <strain evidence="12">CBS 781.70</strain>
    </source>
</reference>
<evidence type="ECO:0000256" key="8">
    <source>
        <dbReference type="SAM" id="Phobius"/>
    </source>
</evidence>
<evidence type="ECO:0000256" key="1">
    <source>
        <dbReference type="ARBA" id="ARBA00004141"/>
    </source>
</evidence>
<feature type="transmembrane region" description="Helical" evidence="8">
    <location>
        <begin position="1016"/>
        <end position="1038"/>
    </location>
</feature>
<feature type="transmembrane region" description="Helical" evidence="8">
    <location>
        <begin position="222"/>
        <end position="240"/>
    </location>
</feature>
<feature type="domain" description="Sodium/calcium exchanger membrane region" evidence="9">
    <location>
        <begin position="867"/>
        <end position="1026"/>
    </location>
</feature>
<accession>A0A6G1GD76</accession>
<evidence type="ECO:0000313" key="11">
    <source>
        <dbReference type="Proteomes" id="UP000504638"/>
    </source>
</evidence>
<comment type="similarity">
    <text evidence="2">Belongs to the Ca(2+):cation antiporter (CaCA) (TC 2.A.19) family.</text>
</comment>
<feature type="transmembrane region" description="Helical" evidence="8">
    <location>
        <begin position="119"/>
        <end position="139"/>
    </location>
</feature>
<dbReference type="GO" id="GO:0008324">
    <property type="term" value="F:monoatomic cation transmembrane transporter activity"/>
    <property type="evidence" value="ECO:0007669"/>
    <property type="project" value="TreeGrafter"/>
</dbReference>
<dbReference type="AlphaFoldDB" id="A0A6G1GD76"/>
<gene>
    <name evidence="10 12" type="ORF">P152DRAFT_464570</name>
</gene>
<feature type="compositionally biased region" description="Low complexity" evidence="7">
    <location>
        <begin position="589"/>
        <end position="600"/>
    </location>
</feature>
<feature type="transmembrane region" description="Helical" evidence="8">
    <location>
        <begin position="194"/>
        <end position="215"/>
    </location>
</feature>
<feature type="transmembrane region" description="Helical" evidence="8">
    <location>
        <begin position="803"/>
        <end position="824"/>
    </location>
</feature>
<comment type="subcellular location">
    <subcellularLocation>
        <location evidence="1">Membrane</location>
        <topology evidence="1">Multi-pass membrane protein</topology>
    </subcellularLocation>
</comment>
<dbReference type="GO" id="GO:0016020">
    <property type="term" value="C:membrane"/>
    <property type="evidence" value="ECO:0007669"/>
    <property type="project" value="UniProtKB-SubCell"/>
</dbReference>
<dbReference type="InterPro" id="IPR004837">
    <property type="entry name" value="NaCa_Exmemb"/>
</dbReference>
<evidence type="ECO:0000256" key="7">
    <source>
        <dbReference type="SAM" id="MobiDB-lite"/>
    </source>
</evidence>
<evidence type="ECO:0000313" key="12">
    <source>
        <dbReference type="RefSeq" id="XP_033537491.1"/>
    </source>
</evidence>
<keyword evidence="6 8" id="KW-0472">Membrane</keyword>
<evidence type="ECO:0000256" key="3">
    <source>
        <dbReference type="ARBA" id="ARBA00022448"/>
    </source>
</evidence>
<feature type="transmembrane region" description="Helical" evidence="8">
    <location>
        <begin position="984"/>
        <end position="1004"/>
    </location>
</feature>
<proteinExistence type="inferred from homology"/>
<protein>
    <recommendedName>
        <fullName evidence="9">Sodium/calcium exchanger membrane region domain-containing protein</fullName>
    </recommendedName>
</protein>
<evidence type="ECO:0000256" key="2">
    <source>
        <dbReference type="ARBA" id="ARBA00008170"/>
    </source>
</evidence>
<feature type="transmembrane region" description="Helical" evidence="8">
    <location>
        <begin position="862"/>
        <end position="881"/>
    </location>
</feature>